<evidence type="ECO:0000313" key="2">
    <source>
        <dbReference type="Proteomes" id="UP000440694"/>
    </source>
</evidence>
<dbReference type="RefSeq" id="WP_154739867.1">
    <property type="nucleotide sequence ID" value="NZ_WMBQ01000002.1"/>
</dbReference>
<keyword evidence="2" id="KW-1185">Reference proteome</keyword>
<name>A0A6I3KLR8_9HYPH</name>
<accession>A0A6I3KLR8</accession>
<dbReference type="Proteomes" id="UP000440694">
    <property type="component" value="Unassembled WGS sequence"/>
</dbReference>
<evidence type="ECO:0000313" key="1">
    <source>
        <dbReference type="EMBL" id="MTD95308.1"/>
    </source>
</evidence>
<organism evidence="1 2">
    <name type="scientific">Hyphomicrobium album</name>
    <dbReference type="NCBI Taxonomy" id="2665159"/>
    <lineage>
        <taxon>Bacteria</taxon>
        <taxon>Pseudomonadati</taxon>
        <taxon>Pseudomonadota</taxon>
        <taxon>Alphaproteobacteria</taxon>
        <taxon>Hyphomicrobiales</taxon>
        <taxon>Hyphomicrobiaceae</taxon>
        <taxon>Hyphomicrobium</taxon>
    </lineage>
</organism>
<reference evidence="1 2" key="1">
    <citation type="submission" date="2019-11" db="EMBL/GenBank/DDBJ databases">
        <title>Identification of a novel strain.</title>
        <authorList>
            <person name="Xu Q."/>
            <person name="Wang G."/>
        </authorList>
    </citation>
    <scope>NUCLEOTIDE SEQUENCE [LARGE SCALE GENOMIC DNA]</scope>
    <source>
        <strain evidence="2">xq</strain>
    </source>
</reference>
<comment type="caution">
    <text evidence="1">The sequence shown here is derived from an EMBL/GenBank/DDBJ whole genome shotgun (WGS) entry which is preliminary data.</text>
</comment>
<gene>
    <name evidence="1" type="ORF">GIW81_13295</name>
</gene>
<dbReference type="EMBL" id="WMBQ01000002">
    <property type="protein sequence ID" value="MTD95308.1"/>
    <property type="molecule type" value="Genomic_DNA"/>
</dbReference>
<dbReference type="AlphaFoldDB" id="A0A6I3KLR8"/>
<sequence>MTGDEEELTTWTLGGIKSAGMVLEGACTTSNCNEFARFDLDALISRFGADWRVPATLPVRCSLCDEPLKFQLAVLHDEE</sequence>
<proteinExistence type="predicted"/>
<protein>
    <submittedName>
        <fullName evidence="1">Uncharacterized protein</fullName>
    </submittedName>
</protein>